<comment type="caution">
    <text evidence="1">The sequence shown here is derived from an EMBL/GenBank/DDBJ whole genome shotgun (WGS) entry which is preliminary data.</text>
</comment>
<dbReference type="AlphaFoldDB" id="A0A1R3KRK7"/>
<name>A0A1R3KRK7_9ROSI</name>
<reference evidence="2" key="1">
    <citation type="submission" date="2013-09" db="EMBL/GenBank/DDBJ databases">
        <title>Corchorus olitorius genome sequencing.</title>
        <authorList>
            <person name="Alam M."/>
            <person name="Haque M.S."/>
            <person name="Islam M.S."/>
            <person name="Emdad E.M."/>
            <person name="Islam M.M."/>
            <person name="Ahmed B."/>
            <person name="Halim A."/>
            <person name="Hossen Q.M.M."/>
            <person name="Hossain M.Z."/>
            <person name="Ahmed R."/>
            <person name="Khan M.M."/>
            <person name="Islam R."/>
            <person name="Rashid M.M."/>
            <person name="Khan S.A."/>
            <person name="Rahman M.S."/>
            <person name="Alam M."/>
            <person name="Yahiya A.S."/>
            <person name="Khan M.S."/>
            <person name="Azam M.S."/>
            <person name="Haque T."/>
            <person name="Lashkar M.Z.H."/>
            <person name="Akhand A.I."/>
            <person name="Morshed G."/>
            <person name="Roy S."/>
            <person name="Uddin K.S."/>
            <person name="Rabeya T."/>
            <person name="Hossain A.S."/>
            <person name="Chowdhury A."/>
            <person name="Snigdha A.R."/>
            <person name="Mortoza M.S."/>
            <person name="Matin S.A."/>
            <person name="Hoque S.M.E."/>
            <person name="Islam M.K."/>
            <person name="Roy D.K."/>
            <person name="Haider R."/>
            <person name="Moosa M.M."/>
            <person name="Elias S.M."/>
            <person name="Hasan A.M."/>
            <person name="Jahan S."/>
            <person name="Shafiuddin M."/>
            <person name="Mahmood N."/>
            <person name="Shommy N.S."/>
        </authorList>
    </citation>
    <scope>NUCLEOTIDE SEQUENCE [LARGE SCALE GENOMIC DNA]</scope>
    <source>
        <strain evidence="2">cv. O-4</strain>
    </source>
</reference>
<dbReference type="EMBL" id="AWUE01012259">
    <property type="protein sequence ID" value="OMP09725.1"/>
    <property type="molecule type" value="Genomic_DNA"/>
</dbReference>
<accession>A0A1R3KRK7</accession>
<keyword evidence="2" id="KW-1185">Reference proteome</keyword>
<protein>
    <submittedName>
        <fullName evidence="1">Uncharacterized protein</fullName>
    </submittedName>
</protein>
<sequence>MLPRRDGVIVAGFDDGVLGGVGGGGIIDVGVNDKVDLKTMVEELDLPEIPSMFCVHMSRLKLI</sequence>
<gene>
    <name evidence="1" type="ORF">COLO4_05191</name>
</gene>
<organism evidence="1 2">
    <name type="scientific">Corchorus olitorius</name>
    <dbReference type="NCBI Taxonomy" id="93759"/>
    <lineage>
        <taxon>Eukaryota</taxon>
        <taxon>Viridiplantae</taxon>
        <taxon>Streptophyta</taxon>
        <taxon>Embryophyta</taxon>
        <taxon>Tracheophyta</taxon>
        <taxon>Spermatophyta</taxon>
        <taxon>Magnoliopsida</taxon>
        <taxon>eudicotyledons</taxon>
        <taxon>Gunneridae</taxon>
        <taxon>Pentapetalae</taxon>
        <taxon>rosids</taxon>
        <taxon>malvids</taxon>
        <taxon>Malvales</taxon>
        <taxon>Malvaceae</taxon>
        <taxon>Grewioideae</taxon>
        <taxon>Apeibeae</taxon>
        <taxon>Corchorus</taxon>
    </lineage>
</organism>
<evidence type="ECO:0000313" key="1">
    <source>
        <dbReference type="EMBL" id="OMP09725.1"/>
    </source>
</evidence>
<evidence type="ECO:0000313" key="2">
    <source>
        <dbReference type="Proteomes" id="UP000187203"/>
    </source>
</evidence>
<proteinExistence type="predicted"/>
<dbReference type="Proteomes" id="UP000187203">
    <property type="component" value="Unassembled WGS sequence"/>
</dbReference>